<gene>
    <name evidence="3" type="ORF">DN412_21190</name>
</gene>
<dbReference type="Gene3D" id="3.40.50.720">
    <property type="entry name" value="NAD(P)-binding Rossmann-like Domain"/>
    <property type="match status" value="1"/>
</dbReference>
<dbReference type="SUPFAM" id="SSF51735">
    <property type="entry name" value="NAD(P)-binding Rossmann-fold domains"/>
    <property type="match status" value="1"/>
</dbReference>
<comment type="caution">
    <text evidence="3">The sequence shown here is derived from an EMBL/GenBank/DDBJ whole genome shotgun (WGS) entry which is preliminary data.</text>
</comment>
<evidence type="ECO:0000313" key="4">
    <source>
        <dbReference type="Proteomes" id="UP000255165"/>
    </source>
</evidence>
<evidence type="ECO:0000256" key="1">
    <source>
        <dbReference type="ARBA" id="ARBA00006484"/>
    </source>
</evidence>
<keyword evidence="2" id="KW-0560">Oxidoreductase</keyword>
<dbReference type="AlphaFoldDB" id="A0A370NRW9"/>
<keyword evidence="4" id="KW-1185">Reference proteome</keyword>
<evidence type="ECO:0000313" key="3">
    <source>
        <dbReference type="EMBL" id="RDK08355.1"/>
    </source>
</evidence>
<dbReference type="GO" id="GO:0016491">
    <property type="term" value="F:oxidoreductase activity"/>
    <property type="evidence" value="ECO:0007669"/>
    <property type="project" value="UniProtKB-KW"/>
</dbReference>
<name>A0A370NRW9_9BURK</name>
<dbReference type="InterPro" id="IPR036291">
    <property type="entry name" value="NAD(P)-bd_dom_sf"/>
</dbReference>
<comment type="similarity">
    <text evidence="1">Belongs to the short-chain dehydrogenases/reductases (SDR) family.</text>
</comment>
<dbReference type="PRINTS" id="PR00081">
    <property type="entry name" value="GDHRDH"/>
</dbReference>
<dbReference type="PANTHER" id="PTHR43477:SF1">
    <property type="entry name" value="DIHYDROANTICAPSIN 7-DEHYDROGENASE"/>
    <property type="match status" value="1"/>
</dbReference>
<proteinExistence type="inferred from homology"/>
<reference evidence="4" key="1">
    <citation type="submission" date="2018-06" db="EMBL/GenBank/DDBJ databases">
        <authorList>
            <person name="Feng T."/>
            <person name="Jeon C.O."/>
        </authorList>
    </citation>
    <scope>NUCLEOTIDE SEQUENCE [LARGE SCALE GENOMIC DNA]</scope>
    <source>
        <strain evidence="4">S23</strain>
    </source>
</reference>
<dbReference type="Proteomes" id="UP000255165">
    <property type="component" value="Unassembled WGS sequence"/>
</dbReference>
<accession>A0A370NRW9</accession>
<dbReference type="EMBL" id="QKWJ01000027">
    <property type="protein sequence ID" value="RDK08355.1"/>
    <property type="molecule type" value="Genomic_DNA"/>
</dbReference>
<dbReference type="RefSeq" id="WP_115213378.1">
    <property type="nucleotide sequence ID" value="NZ_QKWJ01000027.1"/>
</dbReference>
<protein>
    <recommendedName>
        <fullName evidence="5">SDR family NAD(P)-dependent oxidoreductase</fullName>
    </recommendedName>
</protein>
<evidence type="ECO:0008006" key="5">
    <source>
        <dbReference type="Google" id="ProtNLM"/>
    </source>
</evidence>
<dbReference type="InterPro" id="IPR002347">
    <property type="entry name" value="SDR_fam"/>
</dbReference>
<dbReference type="InterPro" id="IPR051122">
    <property type="entry name" value="SDR_DHRS6-like"/>
</dbReference>
<evidence type="ECO:0000256" key="2">
    <source>
        <dbReference type="ARBA" id="ARBA00023002"/>
    </source>
</evidence>
<organism evidence="3 4">
    <name type="scientific">Cupriavidus lacunae</name>
    <dbReference type="NCBI Taxonomy" id="2666307"/>
    <lineage>
        <taxon>Bacteria</taxon>
        <taxon>Pseudomonadati</taxon>
        <taxon>Pseudomonadota</taxon>
        <taxon>Betaproteobacteria</taxon>
        <taxon>Burkholderiales</taxon>
        <taxon>Burkholderiaceae</taxon>
        <taxon>Cupriavidus</taxon>
    </lineage>
</organism>
<dbReference type="PANTHER" id="PTHR43477">
    <property type="entry name" value="DIHYDROANTICAPSIN 7-DEHYDROGENASE"/>
    <property type="match status" value="1"/>
</dbReference>
<dbReference type="Pfam" id="PF00106">
    <property type="entry name" value="adh_short"/>
    <property type="match status" value="1"/>
</dbReference>
<sequence length="130" mass="13981">MVGRVGFPNRAVYATSKWGIVGLTKSLSMELRDDGIRVNCIQPGAVDNARFHGVIKARADASGRTPEAEIDLALASQSVKKLVDMEGIAALARFSAVTWALPSRDRRSRSTAMPKLQPSPCVIPGRVCCD</sequence>